<dbReference type="Proteomes" id="UP000275719">
    <property type="component" value="Unassembled WGS sequence"/>
</dbReference>
<keyword evidence="2" id="KW-1185">Reference proteome</keyword>
<keyword evidence="1" id="KW-0378">Hydrolase</keyword>
<dbReference type="InterPro" id="IPR029058">
    <property type="entry name" value="AB_hydrolase_fold"/>
</dbReference>
<evidence type="ECO:0000313" key="1">
    <source>
        <dbReference type="EMBL" id="RRJ92720.1"/>
    </source>
</evidence>
<dbReference type="GO" id="GO:0016787">
    <property type="term" value="F:hydrolase activity"/>
    <property type="evidence" value="ECO:0007669"/>
    <property type="project" value="UniProtKB-KW"/>
</dbReference>
<reference evidence="1 2" key="1">
    <citation type="submission" date="2018-11" db="EMBL/GenBank/DDBJ databases">
        <title>Flavobacterium sp. nov., YIM 102701-2 draft genome.</title>
        <authorList>
            <person name="Li G."/>
            <person name="Jiang Y."/>
        </authorList>
    </citation>
    <scope>NUCLEOTIDE SEQUENCE [LARGE SCALE GENOMIC DNA]</scope>
    <source>
        <strain evidence="1 2">YIM 102701-2</strain>
    </source>
</reference>
<name>A0A3P3WCE1_9FLAO</name>
<dbReference type="AlphaFoldDB" id="A0A3P3WCE1"/>
<accession>A0A3P3WCE1</accession>
<proteinExistence type="predicted"/>
<dbReference type="Gene3D" id="3.40.50.1820">
    <property type="entry name" value="alpha/beta hydrolase"/>
    <property type="match status" value="1"/>
</dbReference>
<dbReference type="InterPro" id="IPR008886">
    <property type="entry name" value="UPF0227/Esterase_YqiA"/>
</dbReference>
<gene>
    <name evidence="1" type="ORF">EG240_02735</name>
</gene>
<comment type="caution">
    <text evidence="1">The sequence shown here is derived from an EMBL/GenBank/DDBJ whole genome shotgun (WGS) entry which is preliminary data.</text>
</comment>
<dbReference type="EMBL" id="RQVQ01000004">
    <property type="protein sequence ID" value="RRJ92720.1"/>
    <property type="molecule type" value="Genomic_DNA"/>
</dbReference>
<dbReference type="SUPFAM" id="SSF53474">
    <property type="entry name" value="alpha/beta-Hydrolases"/>
    <property type="match status" value="1"/>
</dbReference>
<dbReference type="OrthoDB" id="659408at2"/>
<dbReference type="RefSeq" id="WP_125017164.1">
    <property type="nucleotide sequence ID" value="NZ_RQVQ01000004.1"/>
</dbReference>
<dbReference type="Pfam" id="PF05728">
    <property type="entry name" value="UPF0227"/>
    <property type="match status" value="1"/>
</dbReference>
<evidence type="ECO:0000313" key="2">
    <source>
        <dbReference type="Proteomes" id="UP000275719"/>
    </source>
</evidence>
<protein>
    <submittedName>
        <fullName evidence="1">Alpha/beta hydrolase</fullName>
    </submittedName>
</protein>
<sequence length="227" mass="26821">MSKTPVYFMPGLAANPLIFEKITLDSSQFECFYLDWKEPKSEESLNCYTKRIIKEIKHENPVLIGVSFGGIIVQEIAKQIAIRKVIIISSVKDPSEFPDNFRMAKKWKLYYFFPTRFVDFFQNITKKIVSSKKINERIKMYEKYLTVRSKNYLDWGIKNVLLWENQNPIENIVHIHGTEDHIFPKKYIKNAIFLPKATHVLVLLQSKWLNKNLPNLILNESYEEKLD</sequence>
<organism evidence="1 2">
    <name type="scientific">Paenimyroides tangerinum</name>
    <dbReference type="NCBI Taxonomy" id="2488728"/>
    <lineage>
        <taxon>Bacteria</taxon>
        <taxon>Pseudomonadati</taxon>
        <taxon>Bacteroidota</taxon>
        <taxon>Flavobacteriia</taxon>
        <taxon>Flavobacteriales</taxon>
        <taxon>Flavobacteriaceae</taxon>
        <taxon>Paenimyroides</taxon>
    </lineage>
</organism>